<sequence>MSEVVSWSEGQTHFWSLDENGQSEMTEDELEQWGVPKLAPLTPFFRVISWDSSIYTTLYDWQIACGFDPNTADFARHLGYPELEILRPKGVATSGYGDDFTAIDSNSGAEGADASSDSVTGVGYTHHPFNSSQLELTPAMNQVFGKILALGSQSSTLMSLLA</sequence>
<accession>A0AAW0D4S5</accession>
<organism evidence="1 2">
    <name type="scientific">Paramarasmius palmivorus</name>
    <dbReference type="NCBI Taxonomy" id="297713"/>
    <lineage>
        <taxon>Eukaryota</taxon>
        <taxon>Fungi</taxon>
        <taxon>Dikarya</taxon>
        <taxon>Basidiomycota</taxon>
        <taxon>Agaricomycotina</taxon>
        <taxon>Agaricomycetes</taxon>
        <taxon>Agaricomycetidae</taxon>
        <taxon>Agaricales</taxon>
        <taxon>Marasmiineae</taxon>
        <taxon>Marasmiaceae</taxon>
        <taxon>Paramarasmius</taxon>
    </lineage>
</organism>
<reference evidence="1 2" key="1">
    <citation type="submission" date="2024-01" db="EMBL/GenBank/DDBJ databases">
        <title>A draft genome for a cacao thread blight-causing isolate of Paramarasmius palmivorus.</title>
        <authorList>
            <person name="Baruah I.K."/>
            <person name="Bukari Y."/>
            <person name="Amoako-Attah I."/>
            <person name="Meinhardt L.W."/>
            <person name="Bailey B.A."/>
            <person name="Cohen S.P."/>
        </authorList>
    </citation>
    <scope>NUCLEOTIDE SEQUENCE [LARGE SCALE GENOMIC DNA]</scope>
    <source>
        <strain evidence="1 2">GH-12</strain>
    </source>
</reference>
<gene>
    <name evidence="1" type="ORF">VNI00_007358</name>
</gene>
<evidence type="ECO:0000313" key="2">
    <source>
        <dbReference type="Proteomes" id="UP001383192"/>
    </source>
</evidence>
<proteinExistence type="predicted"/>
<evidence type="ECO:0000313" key="1">
    <source>
        <dbReference type="EMBL" id="KAK7045526.1"/>
    </source>
</evidence>
<dbReference type="AlphaFoldDB" id="A0AAW0D4S5"/>
<dbReference type="Proteomes" id="UP001383192">
    <property type="component" value="Unassembled WGS sequence"/>
</dbReference>
<name>A0AAW0D4S5_9AGAR</name>
<keyword evidence="2" id="KW-1185">Reference proteome</keyword>
<dbReference type="EMBL" id="JAYKXP010000024">
    <property type="protein sequence ID" value="KAK7045526.1"/>
    <property type="molecule type" value="Genomic_DNA"/>
</dbReference>
<protein>
    <submittedName>
        <fullName evidence="1">Uncharacterized protein</fullName>
    </submittedName>
</protein>
<comment type="caution">
    <text evidence="1">The sequence shown here is derived from an EMBL/GenBank/DDBJ whole genome shotgun (WGS) entry which is preliminary data.</text>
</comment>